<dbReference type="PATRIC" id="fig|1385369.3.peg.2418"/>
<dbReference type="AlphaFoldDB" id="W9H382"/>
<dbReference type="Proteomes" id="UP000019486">
    <property type="component" value="Unassembled WGS sequence"/>
</dbReference>
<evidence type="ECO:0000256" key="2">
    <source>
        <dbReference type="ARBA" id="ARBA00022759"/>
    </source>
</evidence>
<keyword evidence="1 6" id="KW-0540">Nuclease</keyword>
<dbReference type="InterPro" id="IPR004603">
    <property type="entry name" value="DNA_mismatch_endonuc_vsr"/>
</dbReference>
<dbReference type="RefSeq" id="WP_051512179.1">
    <property type="nucleotide sequence ID" value="NZ_AVFL01000007.1"/>
</dbReference>
<dbReference type="SUPFAM" id="SSF52980">
    <property type="entry name" value="Restriction endonuclease-like"/>
    <property type="match status" value="1"/>
</dbReference>
<dbReference type="Gene3D" id="3.40.960.10">
    <property type="entry name" value="VSR Endonuclease"/>
    <property type="match status" value="1"/>
</dbReference>
<reference evidence="8 9" key="1">
    <citation type="submission" date="2013-08" db="EMBL/GenBank/DDBJ databases">
        <title>The genome sequence of Skermanella stibiiresistens.</title>
        <authorList>
            <person name="Zhu W."/>
            <person name="Wang G."/>
        </authorList>
    </citation>
    <scope>NUCLEOTIDE SEQUENCE [LARGE SCALE GENOMIC DNA]</scope>
    <source>
        <strain evidence="8 9">SB22</strain>
    </source>
</reference>
<evidence type="ECO:0000256" key="1">
    <source>
        <dbReference type="ARBA" id="ARBA00022722"/>
    </source>
</evidence>
<evidence type="ECO:0000256" key="6">
    <source>
        <dbReference type="PIRNR" id="PIRNR018267"/>
    </source>
</evidence>
<comment type="caution">
    <text evidence="8">The sequence shown here is derived from an EMBL/GenBank/DDBJ whole genome shotgun (WGS) entry which is preliminary data.</text>
</comment>
<accession>W9H382</accession>
<protein>
    <recommendedName>
        <fullName evidence="6">Very short patch repair endonuclease</fullName>
        <ecNumber evidence="6">3.1.-.-</ecNumber>
    </recommendedName>
</protein>
<keyword evidence="5 6" id="KW-0234">DNA repair</keyword>
<dbReference type="GO" id="GO:0016787">
    <property type="term" value="F:hydrolase activity"/>
    <property type="evidence" value="ECO:0007669"/>
    <property type="project" value="UniProtKB-KW"/>
</dbReference>
<proteinExistence type="inferred from homology"/>
<evidence type="ECO:0000256" key="3">
    <source>
        <dbReference type="ARBA" id="ARBA00022763"/>
    </source>
</evidence>
<dbReference type="EC" id="3.1.-.-" evidence="6"/>
<keyword evidence="3 6" id="KW-0227">DNA damage</keyword>
<feature type="region of interest" description="Disordered" evidence="7">
    <location>
        <begin position="136"/>
        <end position="158"/>
    </location>
</feature>
<dbReference type="PIRSF" id="PIRSF018267">
    <property type="entry name" value="VSR_endonuc"/>
    <property type="match status" value="1"/>
</dbReference>
<dbReference type="CDD" id="cd00221">
    <property type="entry name" value="Vsr"/>
    <property type="match status" value="1"/>
</dbReference>
<dbReference type="GO" id="GO:0006298">
    <property type="term" value="P:mismatch repair"/>
    <property type="evidence" value="ECO:0007669"/>
    <property type="project" value="UniProtKB-UniRule"/>
</dbReference>
<dbReference type="NCBIfam" id="TIGR00632">
    <property type="entry name" value="vsr"/>
    <property type="match status" value="1"/>
</dbReference>
<keyword evidence="4 6" id="KW-0378">Hydrolase</keyword>
<evidence type="ECO:0000256" key="7">
    <source>
        <dbReference type="SAM" id="MobiDB-lite"/>
    </source>
</evidence>
<comment type="similarity">
    <text evidence="6">Belongs to the vsr family.</text>
</comment>
<name>W9H382_9PROT</name>
<keyword evidence="2 6" id="KW-0255">Endonuclease</keyword>
<comment type="function">
    <text evidence="6">May nick specific sequences that contain T:G mispairs resulting from m5C-deamination.</text>
</comment>
<evidence type="ECO:0000256" key="5">
    <source>
        <dbReference type="ARBA" id="ARBA00023204"/>
    </source>
</evidence>
<gene>
    <name evidence="8" type="ORF">N825_35285</name>
</gene>
<dbReference type="EMBL" id="AVFL01000007">
    <property type="protein sequence ID" value="EWY40534.1"/>
    <property type="molecule type" value="Genomic_DNA"/>
</dbReference>
<evidence type="ECO:0000313" key="8">
    <source>
        <dbReference type="EMBL" id="EWY40534.1"/>
    </source>
</evidence>
<evidence type="ECO:0000313" key="9">
    <source>
        <dbReference type="Proteomes" id="UP000019486"/>
    </source>
</evidence>
<dbReference type="InterPro" id="IPR011335">
    <property type="entry name" value="Restrct_endonuc-II-like"/>
</dbReference>
<dbReference type="REBASE" id="95630">
    <property type="entry name" value="V.SstSB22ORF35280P"/>
</dbReference>
<dbReference type="Pfam" id="PF03852">
    <property type="entry name" value="Vsr"/>
    <property type="match status" value="1"/>
</dbReference>
<evidence type="ECO:0000256" key="4">
    <source>
        <dbReference type="ARBA" id="ARBA00022801"/>
    </source>
</evidence>
<keyword evidence="9" id="KW-1185">Reference proteome</keyword>
<dbReference type="GO" id="GO:0004519">
    <property type="term" value="F:endonuclease activity"/>
    <property type="evidence" value="ECO:0007669"/>
    <property type="project" value="UniProtKB-KW"/>
</dbReference>
<organism evidence="8 9">
    <name type="scientific">Skermanella stibiiresistens SB22</name>
    <dbReference type="NCBI Taxonomy" id="1385369"/>
    <lineage>
        <taxon>Bacteria</taxon>
        <taxon>Pseudomonadati</taxon>
        <taxon>Pseudomonadota</taxon>
        <taxon>Alphaproteobacteria</taxon>
        <taxon>Rhodospirillales</taxon>
        <taxon>Azospirillaceae</taxon>
        <taxon>Skermanella</taxon>
    </lineage>
</organism>
<dbReference type="STRING" id="1385369.N825_35285"/>
<sequence>MSEIPVDPARSALMAKIGPRDTRPEMRVRKLAHAMGLRYRLHRRDLPGKPDMVFPSRRVALFVHGCFWHRHPGCKANRLPKTRVDFWEAKFQGNVERDARVTAELERRGWTVLVIWECETRDEDHLRAVLSAIRSRPPASSQDPGFGQERAEAFTSAP</sequence>